<feature type="non-terminal residue" evidence="2">
    <location>
        <position position="102"/>
    </location>
</feature>
<sequence>PPPSPSPSREPTPPPSSPDEPPVLLDIPRNHFVHQEAVDRYQVIWHNDFKHERRVSGEVMVFPLIQAEFSRRRWDRGNRTVALEFLSNAWRTGVEKPTRIVQ</sequence>
<dbReference type="EMBL" id="LXQA010261057">
    <property type="protein sequence ID" value="MCI38888.1"/>
    <property type="molecule type" value="Genomic_DNA"/>
</dbReference>
<name>A0A392RQF0_9FABA</name>
<dbReference type="Proteomes" id="UP000265520">
    <property type="component" value="Unassembled WGS sequence"/>
</dbReference>
<comment type="caution">
    <text evidence="2">The sequence shown here is derived from an EMBL/GenBank/DDBJ whole genome shotgun (WGS) entry which is preliminary data.</text>
</comment>
<dbReference type="AlphaFoldDB" id="A0A392RQF0"/>
<accession>A0A392RQF0</accession>
<feature type="non-terminal residue" evidence="2">
    <location>
        <position position="1"/>
    </location>
</feature>
<proteinExistence type="predicted"/>
<keyword evidence="3" id="KW-1185">Reference proteome</keyword>
<protein>
    <submittedName>
        <fullName evidence="2">Uncharacterized protein</fullName>
    </submittedName>
</protein>
<evidence type="ECO:0000256" key="1">
    <source>
        <dbReference type="SAM" id="MobiDB-lite"/>
    </source>
</evidence>
<feature type="region of interest" description="Disordered" evidence="1">
    <location>
        <begin position="1"/>
        <end position="24"/>
    </location>
</feature>
<evidence type="ECO:0000313" key="2">
    <source>
        <dbReference type="EMBL" id="MCI38888.1"/>
    </source>
</evidence>
<organism evidence="2 3">
    <name type="scientific">Trifolium medium</name>
    <dbReference type="NCBI Taxonomy" id="97028"/>
    <lineage>
        <taxon>Eukaryota</taxon>
        <taxon>Viridiplantae</taxon>
        <taxon>Streptophyta</taxon>
        <taxon>Embryophyta</taxon>
        <taxon>Tracheophyta</taxon>
        <taxon>Spermatophyta</taxon>
        <taxon>Magnoliopsida</taxon>
        <taxon>eudicotyledons</taxon>
        <taxon>Gunneridae</taxon>
        <taxon>Pentapetalae</taxon>
        <taxon>rosids</taxon>
        <taxon>fabids</taxon>
        <taxon>Fabales</taxon>
        <taxon>Fabaceae</taxon>
        <taxon>Papilionoideae</taxon>
        <taxon>50 kb inversion clade</taxon>
        <taxon>NPAAA clade</taxon>
        <taxon>Hologalegina</taxon>
        <taxon>IRL clade</taxon>
        <taxon>Trifolieae</taxon>
        <taxon>Trifolium</taxon>
    </lineage>
</organism>
<evidence type="ECO:0000313" key="3">
    <source>
        <dbReference type="Proteomes" id="UP000265520"/>
    </source>
</evidence>
<reference evidence="2 3" key="1">
    <citation type="journal article" date="2018" name="Front. Plant Sci.">
        <title>Red Clover (Trifolium pratense) and Zigzag Clover (T. medium) - A Picture of Genomic Similarities and Differences.</title>
        <authorList>
            <person name="Dluhosova J."/>
            <person name="Istvanek J."/>
            <person name="Nedelnik J."/>
            <person name="Repkova J."/>
        </authorList>
    </citation>
    <scope>NUCLEOTIDE SEQUENCE [LARGE SCALE GENOMIC DNA]</scope>
    <source>
        <strain evidence="3">cv. 10/8</strain>
        <tissue evidence="2">Leaf</tissue>
    </source>
</reference>
<feature type="compositionally biased region" description="Pro residues" evidence="1">
    <location>
        <begin position="1"/>
        <end position="21"/>
    </location>
</feature>